<accession>A0A098E8C5</accession>
<evidence type="ECO:0000256" key="3">
    <source>
        <dbReference type="ARBA" id="ARBA00022679"/>
    </source>
</evidence>
<dbReference type="PRINTS" id="PR02008">
    <property type="entry name" value="RCMTFAMILY"/>
</dbReference>
<dbReference type="Pfam" id="PF01189">
    <property type="entry name" value="Methyltr_RsmB-F"/>
    <property type="match status" value="1"/>
</dbReference>
<dbReference type="InterPro" id="IPR023267">
    <property type="entry name" value="RCMT"/>
</dbReference>
<dbReference type="GO" id="GO:0003723">
    <property type="term" value="F:RNA binding"/>
    <property type="evidence" value="ECO:0007669"/>
    <property type="project" value="UniProtKB-KW"/>
</dbReference>
<evidence type="ECO:0000259" key="6">
    <source>
        <dbReference type="PROSITE" id="PS51686"/>
    </source>
</evidence>
<dbReference type="InterPro" id="IPR001678">
    <property type="entry name" value="MeTrfase_RsmB-F_NOP2_dom"/>
</dbReference>
<keyword evidence="4" id="KW-0949">S-adenosyl-L-methionine</keyword>
<proteinExistence type="predicted"/>
<dbReference type="InterPro" id="IPR031341">
    <property type="entry name" value="Methyltr_RsmF_N"/>
</dbReference>
<dbReference type="Pfam" id="PF17125">
    <property type="entry name" value="Methyltr_RsmF_N"/>
    <property type="match status" value="1"/>
</dbReference>
<dbReference type="EC" id="2.1.1.-" evidence="7"/>
<dbReference type="GO" id="GO:0006396">
    <property type="term" value="P:RNA processing"/>
    <property type="evidence" value="ECO:0007669"/>
    <property type="project" value="InterPro"/>
</dbReference>
<dbReference type="SUPFAM" id="SSF53335">
    <property type="entry name" value="S-adenosyl-L-methionine-dependent methyltransferases"/>
    <property type="match status" value="1"/>
</dbReference>
<dbReference type="InterPro" id="IPR011023">
    <property type="entry name" value="Nop2p"/>
</dbReference>
<dbReference type="InterPro" id="IPR049560">
    <property type="entry name" value="MeTrfase_RsmB-F_NOP2_cat"/>
</dbReference>
<protein>
    <submittedName>
        <fullName evidence="7">tRNA (Cytosine(49)-C(5))-methyltransferase</fullName>
        <ecNumber evidence="7">2.1.1.-</ecNumber>
    </submittedName>
</protein>
<evidence type="ECO:0000256" key="5">
    <source>
        <dbReference type="ARBA" id="ARBA00022884"/>
    </source>
</evidence>
<keyword evidence="5" id="KW-0694">RNA-binding</keyword>
<evidence type="ECO:0000256" key="2">
    <source>
        <dbReference type="ARBA" id="ARBA00022603"/>
    </source>
</evidence>
<evidence type="ECO:0000256" key="4">
    <source>
        <dbReference type="ARBA" id="ARBA00022691"/>
    </source>
</evidence>
<dbReference type="EMBL" id="CCXY01000077">
    <property type="protein sequence ID" value="CEG11774.1"/>
    <property type="molecule type" value="Genomic_DNA"/>
</dbReference>
<dbReference type="PANTHER" id="PTHR22807:SF30">
    <property type="entry name" value="28S RRNA (CYTOSINE(4447)-C(5))-METHYLTRANSFERASE-RELATED"/>
    <property type="match status" value="1"/>
</dbReference>
<evidence type="ECO:0000313" key="7">
    <source>
        <dbReference type="EMBL" id="CEG11774.1"/>
    </source>
</evidence>
<name>A0A098E8C5_9ZZZZ</name>
<reference evidence="7" key="1">
    <citation type="submission" date="2014-09" db="EMBL/GenBank/DDBJ databases">
        <authorList>
            <person name="Probst J Alexander"/>
        </authorList>
    </citation>
    <scope>NUCLEOTIDE SEQUENCE</scope>
</reference>
<organism evidence="7">
    <name type="scientific">groundwater metagenome</name>
    <dbReference type="NCBI Taxonomy" id="717931"/>
    <lineage>
        <taxon>unclassified sequences</taxon>
        <taxon>metagenomes</taxon>
        <taxon>ecological metagenomes</taxon>
    </lineage>
</organism>
<dbReference type="Gene3D" id="3.40.50.150">
    <property type="entry name" value="Vaccinia Virus protein VP39"/>
    <property type="match status" value="1"/>
</dbReference>
<gene>
    <name evidence="7" type="ORF">MSIBF_A1680005</name>
</gene>
<sequence length="311" mass="35730">MGDMVIPSEFNVRYSKLLGEDNKIFLDFCKKPLRKCIRINTLKVKNTNKFIENLDERYKLEKVPFCPYAYFINHLNPGKMLEYFFGEIYIQDAASLIPPIALNLNPDGDEFVFDACAAPGSKTTQIAQIMNNKGCIVANDASDDRIKALFFNLESYGVMNVIVTGINMERHVPDKLYNKFTQILVDAPCSCEGTVRKDRKVLSRWSVRLINFLSVQQKKIIKNAINMLKKDGILVYSTCTLAPEENEEVMDYALKNFGVEVEEIEIKNLKIREGITEWNGNDLSKDLKKCMRIYPQDNDTEGFFVTKLRKI</sequence>
<dbReference type="GO" id="GO:0008757">
    <property type="term" value="F:S-adenosylmethionine-dependent methyltransferase activity"/>
    <property type="evidence" value="ECO:0007669"/>
    <property type="project" value="InterPro"/>
</dbReference>
<feature type="domain" description="SAM-dependent MTase RsmB/NOP-type" evidence="6">
    <location>
        <begin position="25"/>
        <end position="311"/>
    </location>
</feature>
<dbReference type="AlphaFoldDB" id="A0A098E8C5"/>
<dbReference type="InterPro" id="IPR029063">
    <property type="entry name" value="SAM-dependent_MTases_sf"/>
</dbReference>
<dbReference type="NCBIfam" id="TIGR00446">
    <property type="entry name" value="nop2p"/>
    <property type="match status" value="1"/>
</dbReference>
<evidence type="ECO:0000256" key="1">
    <source>
        <dbReference type="ARBA" id="ARBA00022490"/>
    </source>
</evidence>
<dbReference type="GO" id="GO:0008173">
    <property type="term" value="F:RNA methyltransferase activity"/>
    <property type="evidence" value="ECO:0007669"/>
    <property type="project" value="InterPro"/>
</dbReference>
<dbReference type="PROSITE" id="PS51686">
    <property type="entry name" value="SAM_MT_RSMB_NOP"/>
    <property type="match status" value="1"/>
</dbReference>
<dbReference type="PANTHER" id="PTHR22807">
    <property type="entry name" value="NOP2 YEAST -RELATED NOL1/NOP2/FMU SUN DOMAIN-CONTAINING"/>
    <property type="match status" value="1"/>
</dbReference>
<dbReference type="Gene3D" id="3.30.70.1170">
    <property type="entry name" value="Sun protein, domain 3"/>
    <property type="match status" value="1"/>
</dbReference>
<keyword evidence="2 7" id="KW-0489">Methyltransferase</keyword>
<keyword evidence="3 7" id="KW-0808">Transferase</keyword>
<keyword evidence="1" id="KW-0963">Cytoplasm</keyword>
<dbReference type="GO" id="GO:0001510">
    <property type="term" value="P:RNA methylation"/>
    <property type="evidence" value="ECO:0007669"/>
    <property type="project" value="InterPro"/>
</dbReference>